<dbReference type="AlphaFoldDB" id="A0A158D1E5"/>
<protein>
    <submittedName>
        <fullName evidence="1">Uncharacterized protein</fullName>
    </submittedName>
</protein>
<dbReference type="Proteomes" id="UP000054978">
    <property type="component" value="Unassembled WGS sequence"/>
</dbReference>
<proteinExistence type="predicted"/>
<keyword evidence="2" id="KW-1185">Reference proteome</keyword>
<comment type="caution">
    <text evidence="1">The sequence shown here is derived from an EMBL/GenBank/DDBJ whole genome shotgun (WGS) entry which is preliminary data.</text>
</comment>
<name>A0A158D1E5_9BURK</name>
<gene>
    <name evidence="1" type="ORF">AWB83_04945</name>
</gene>
<accession>A0A158D1E5</accession>
<dbReference type="EMBL" id="FCOB02000026">
    <property type="protein sequence ID" value="SAK88485.1"/>
    <property type="molecule type" value="Genomic_DNA"/>
</dbReference>
<evidence type="ECO:0000313" key="2">
    <source>
        <dbReference type="Proteomes" id="UP000054978"/>
    </source>
</evidence>
<sequence>MFFLKDAKGAHNGCIGNRNRTLELSMSRLMKIGNHEFHVVVQASGGGGFTYTVVDIDLTGPQITEIRYESHLCFETENDAYEGGSAHVRKRARTGAAHR</sequence>
<organism evidence="1 2">
    <name type="scientific">Caballeronia ptereochthonis</name>
    <dbReference type="NCBI Taxonomy" id="1777144"/>
    <lineage>
        <taxon>Bacteria</taxon>
        <taxon>Pseudomonadati</taxon>
        <taxon>Pseudomonadota</taxon>
        <taxon>Betaproteobacteria</taxon>
        <taxon>Burkholderiales</taxon>
        <taxon>Burkholderiaceae</taxon>
        <taxon>Caballeronia</taxon>
    </lineage>
</organism>
<evidence type="ECO:0000313" key="1">
    <source>
        <dbReference type="EMBL" id="SAK88485.1"/>
    </source>
</evidence>
<reference evidence="1" key="1">
    <citation type="submission" date="2016-01" db="EMBL/GenBank/DDBJ databases">
        <authorList>
            <person name="Peeters C."/>
        </authorList>
    </citation>
    <scope>NUCLEOTIDE SEQUENCE [LARGE SCALE GENOMIC DNA]</scope>
    <source>
        <strain evidence="1">LMG 29326</strain>
    </source>
</reference>